<name>A0A8B6MAV1_METTU</name>
<dbReference type="InterPro" id="IPR050336">
    <property type="entry name" value="Chromosome_partition/occlusion"/>
</dbReference>
<dbReference type="Proteomes" id="UP000485880">
    <property type="component" value="Unassembled WGS sequence"/>
</dbReference>
<evidence type="ECO:0000256" key="1">
    <source>
        <dbReference type="ARBA" id="ARBA00006295"/>
    </source>
</evidence>
<dbReference type="InterPro" id="IPR037972">
    <property type="entry name" value="RepB_N"/>
</dbReference>
<dbReference type="SMART" id="SM00470">
    <property type="entry name" value="ParB"/>
    <property type="match status" value="1"/>
</dbReference>
<dbReference type="SUPFAM" id="SSF109709">
    <property type="entry name" value="KorB DNA-binding domain-like"/>
    <property type="match status" value="1"/>
</dbReference>
<keyword evidence="4" id="KW-1185">Reference proteome</keyword>
<proteinExistence type="inferred from homology"/>
<dbReference type="CDD" id="cd16405">
    <property type="entry name" value="RepB_like_N"/>
    <property type="match status" value="1"/>
</dbReference>
<accession>A0A8B6MAV1</accession>
<dbReference type="GO" id="GO:0003677">
    <property type="term" value="F:DNA binding"/>
    <property type="evidence" value="ECO:0007669"/>
    <property type="project" value="InterPro"/>
</dbReference>
<sequence>MARRDVLLGITQADAKLPEKQATPGYAMHGASKSMLSSIGVLAAAAAKADKLIEGAAVVEIETDLIDRSFVSDRMDDGDQPFLELLEAIRERGQDTPVLLRPNPAAEGRYQVVFGHRRVKVATYLGRPVRAVVKQLADIDHVIAQGQENSARENLSFIEKSVFSQQLLDLGFSRQIIQSSLSVDAPMLTRMLSVTKRMPDEVIKAVGAAKAIGRDRWIELTSLIERPGNQDKALDLIKTDEFKALESSERFNILYNSLTSKTNSTRKSTKTKSKTWTPADKTVAATITNTGASFNLALKSKDAGKFGTYISDNLDVFYRAFREAETKQTGD</sequence>
<dbReference type="InterPro" id="IPR003115">
    <property type="entry name" value="ParB_N"/>
</dbReference>
<dbReference type="NCBIfam" id="TIGR00180">
    <property type="entry name" value="parB_part"/>
    <property type="match status" value="1"/>
</dbReference>
<dbReference type="Gene3D" id="3.90.1530.30">
    <property type="match status" value="1"/>
</dbReference>
<dbReference type="PANTHER" id="PTHR33375:SF1">
    <property type="entry name" value="CHROMOSOME-PARTITIONING PROTEIN PARB-RELATED"/>
    <property type="match status" value="1"/>
</dbReference>
<evidence type="ECO:0000259" key="2">
    <source>
        <dbReference type="SMART" id="SM00470"/>
    </source>
</evidence>
<comment type="caution">
    <text evidence="3">The sequence shown here is derived from an EMBL/GenBank/DDBJ whole genome shotgun (WGS) entry which is preliminary data.</text>
</comment>
<dbReference type="InterPro" id="IPR036086">
    <property type="entry name" value="ParB/Sulfiredoxin_sf"/>
</dbReference>
<feature type="domain" description="ParB-like N-terminal" evidence="2">
    <location>
        <begin position="59"/>
        <end position="150"/>
    </location>
</feature>
<dbReference type="SUPFAM" id="SSF110849">
    <property type="entry name" value="ParB/Sulfiredoxin"/>
    <property type="match status" value="1"/>
</dbReference>
<dbReference type="NCBIfam" id="TIGR03454">
    <property type="entry name" value="partition_RepB"/>
    <property type="match status" value="1"/>
</dbReference>
<reference evidence="3 4" key="1">
    <citation type="submission" date="2019-05" db="EMBL/GenBank/DDBJ databases">
        <authorList>
            <person name="Farhan Ul Haque M."/>
        </authorList>
    </citation>
    <scope>NUCLEOTIDE SEQUENCE [LARGE SCALE GENOMIC DNA]</scope>
    <source>
        <strain evidence="3">2</strain>
    </source>
</reference>
<organism evidence="3 4">
    <name type="scientific">Methylocella tundrae</name>
    <dbReference type="NCBI Taxonomy" id="227605"/>
    <lineage>
        <taxon>Bacteria</taxon>
        <taxon>Pseudomonadati</taxon>
        <taxon>Pseudomonadota</taxon>
        <taxon>Alphaproteobacteria</taxon>
        <taxon>Hyphomicrobiales</taxon>
        <taxon>Beijerinckiaceae</taxon>
        <taxon>Methylocella</taxon>
    </lineage>
</organism>
<dbReference type="InterPro" id="IPR017819">
    <property type="entry name" value="Plasmid_partition_RepB"/>
</dbReference>
<evidence type="ECO:0000313" key="4">
    <source>
        <dbReference type="Proteomes" id="UP000485880"/>
    </source>
</evidence>
<comment type="similarity">
    <text evidence="1">Belongs to the ParB family.</text>
</comment>
<dbReference type="AlphaFoldDB" id="A0A8B6MAV1"/>
<dbReference type="InterPro" id="IPR011111">
    <property type="entry name" value="Plasmid_RepB"/>
</dbReference>
<dbReference type="InterPro" id="IPR004437">
    <property type="entry name" value="ParB/RepB/Spo0J"/>
</dbReference>
<gene>
    <name evidence="3" type="ORF">MPC4_330004</name>
</gene>
<dbReference type="Pfam" id="PF02195">
    <property type="entry name" value="ParB_N"/>
    <property type="match status" value="1"/>
</dbReference>
<dbReference type="EMBL" id="CABFMQ020000091">
    <property type="protein sequence ID" value="VTZ51204.1"/>
    <property type="molecule type" value="Genomic_DNA"/>
</dbReference>
<dbReference type="PANTHER" id="PTHR33375">
    <property type="entry name" value="CHROMOSOME-PARTITIONING PROTEIN PARB-RELATED"/>
    <property type="match status" value="1"/>
</dbReference>
<dbReference type="GO" id="GO:0007059">
    <property type="term" value="P:chromosome segregation"/>
    <property type="evidence" value="ECO:0007669"/>
    <property type="project" value="TreeGrafter"/>
</dbReference>
<dbReference type="Gene3D" id="1.10.10.2830">
    <property type="match status" value="1"/>
</dbReference>
<dbReference type="GO" id="GO:0005694">
    <property type="term" value="C:chromosome"/>
    <property type="evidence" value="ECO:0007669"/>
    <property type="project" value="TreeGrafter"/>
</dbReference>
<dbReference type="RefSeq" id="WP_174513093.1">
    <property type="nucleotide sequence ID" value="NZ_CABFMQ020000091.1"/>
</dbReference>
<evidence type="ECO:0000313" key="3">
    <source>
        <dbReference type="EMBL" id="VTZ51204.1"/>
    </source>
</evidence>
<dbReference type="Pfam" id="PF07506">
    <property type="entry name" value="RepB"/>
    <property type="match status" value="1"/>
</dbReference>
<protein>
    <submittedName>
        <fullName evidence="3">Putative replication protein B</fullName>
    </submittedName>
</protein>